<dbReference type="OrthoDB" id="2684872at2759"/>
<dbReference type="AlphaFoldDB" id="A0A0D0DIR4"/>
<proteinExistence type="predicted"/>
<protein>
    <submittedName>
        <fullName evidence="2">Uncharacterized protein</fullName>
    </submittedName>
</protein>
<feature type="region of interest" description="Disordered" evidence="1">
    <location>
        <begin position="215"/>
        <end position="241"/>
    </location>
</feature>
<reference evidence="2 3" key="1">
    <citation type="submission" date="2014-04" db="EMBL/GenBank/DDBJ databases">
        <authorList>
            <consortium name="DOE Joint Genome Institute"/>
            <person name="Kuo A."/>
            <person name="Kohler A."/>
            <person name="Jargeat P."/>
            <person name="Nagy L.G."/>
            <person name="Floudas D."/>
            <person name="Copeland A."/>
            <person name="Barry K.W."/>
            <person name="Cichocki N."/>
            <person name="Veneault-Fourrey C."/>
            <person name="LaButti K."/>
            <person name="Lindquist E.A."/>
            <person name="Lipzen A."/>
            <person name="Lundell T."/>
            <person name="Morin E."/>
            <person name="Murat C."/>
            <person name="Sun H."/>
            <person name="Tunlid A."/>
            <person name="Henrissat B."/>
            <person name="Grigoriev I.V."/>
            <person name="Hibbett D.S."/>
            <person name="Martin F."/>
            <person name="Nordberg H.P."/>
            <person name="Cantor M.N."/>
            <person name="Hua S.X."/>
        </authorList>
    </citation>
    <scope>NUCLEOTIDE SEQUENCE [LARGE SCALE GENOMIC DNA]</scope>
    <source>
        <strain evidence="2 3">Ve08.2h10</strain>
    </source>
</reference>
<feature type="region of interest" description="Disordered" evidence="1">
    <location>
        <begin position="63"/>
        <end position="90"/>
    </location>
</feature>
<evidence type="ECO:0000256" key="1">
    <source>
        <dbReference type="SAM" id="MobiDB-lite"/>
    </source>
</evidence>
<sequence length="241" mass="26688">MSKIVENVRVTVGITLLSPAEAMPEYTIVESLTSFAAHGVGSSAQAQRALSYSSLNSLTAERRLEKNEAERRDKQQADEEKQAKRKADDEARIAQLERDIRIKTFDAPTFRCQDECITFAGALDISRDGRAQGENQRIPRRSHARPPTIPNIRDLPHPSTPGGITARILHPTAIVVVFNSRSPRSHPPPLLHFYSSSRPKRTSFFHDINMPPSRNSNAYLNPSHIASSSSSSSSSSYRQAA</sequence>
<dbReference type="InParanoid" id="A0A0D0DIR4"/>
<dbReference type="Proteomes" id="UP000054538">
    <property type="component" value="Unassembled WGS sequence"/>
</dbReference>
<reference evidence="3" key="2">
    <citation type="submission" date="2015-01" db="EMBL/GenBank/DDBJ databases">
        <title>Evolutionary Origins and Diversification of the Mycorrhizal Mutualists.</title>
        <authorList>
            <consortium name="DOE Joint Genome Institute"/>
            <consortium name="Mycorrhizal Genomics Consortium"/>
            <person name="Kohler A."/>
            <person name="Kuo A."/>
            <person name="Nagy L.G."/>
            <person name="Floudas D."/>
            <person name="Copeland A."/>
            <person name="Barry K.W."/>
            <person name="Cichocki N."/>
            <person name="Veneault-Fourrey C."/>
            <person name="LaButti K."/>
            <person name="Lindquist E.A."/>
            <person name="Lipzen A."/>
            <person name="Lundell T."/>
            <person name="Morin E."/>
            <person name="Murat C."/>
            <person name="Riley R."/>
            <person name="Ohm R."/>
            <person name="Sun H."/>
            <person name="Tunlid A."/>
            <person name="Henrissat B."/>
            <person name="Grigoriev I.V."/>
            <person name="Hibbett D.S."/>
            <person name="Martin F."/>
        </authorList>
    </citation>
    <scope>NUCLEOTIDE SEQUENCE [LARGE SCALE GENOMIC DNA]</scope>
    <source>
        <strain evidence="3">Ve08.2h10</strain>
    </source>
</reference>
<feature type="region of interest" description="Disordered" evidence="1">
    <location>
        <begin position="130"/>
        <end position="159"/>
    </location>
</feature>
<evidence type="ECO:0000313" key="3">
    <source>
        <dbReference type="Proteomes" id="UP000054538"/>
    </source>
</evidence>
<keyword evidence="3" id="KW-1185">Reference proteome</keyword>
<organism evidence="2 3">
    <name type="scientific">Paxillus rubicundulus Ve08.2h10</name>
    <dbReference type="NCBI Taxonomy" id="930991"/>
    <lineage>
        <taxon>Eukaryota</taxon>
        <taxon>Fungi</taxon>
        <taxon>Dikarya</taxon>
        <taxon>Basidiomycota</taxon>
        <taxon>Agaricomycotina</taxon>
        <taxon>Agaricomycetes</taxon>
        <taxon>Agaricomycetidae</taxon>
        <taxon>Boletales</taxon>
        <taxon>Paxilineae</taxon>
        <taxon>Paxillaceae</taxon>
        <taxon>Paxillus</taxon>
    </lineage>
</organism>
<dbReference type="EMBL" id="KN826753">
    <property type="protein sequence ID" value="KIK77995.1"/>
    <property type="molecule type" value="Genomic_DNA"/>
</dbReference>
<name>A0A0D0DIR4_9AGAM</name>
<dbReference type="HOGENOM" id="CLU_1152093_0_0_1"/>
<gene>
    <name evidence="2" type="ORF">PAXRUDRAFT_17136</name>
</gene>
<feature type="compositionally biased region" description="Low complexity" evidence="1">
    <location>
        <begin position="227"/>
        <end position="241"/>
    </location>
</feature>
<accession>A0A0D0DIR4</accession>
<feature type="compositionally biased region" description="Polar residues" evidence="1">
    <location>
        <begin position="215"/>
        <end position="226"/>
    </location>
</feature>
<evidence type="ECO:0000313" key="2">
    <source>
        <dbReference type="EMBL" id="KIK77995.1"/>
    </source>
</evidence>